<organism evidence="9 10">
    <name type="scientific">Lachancea fermentati</name>
    <name type="common">Zygosaccharomyces fermentati</name>
    <dbReference type="NCBI Taxonomy" id="4955"/>
    <lineage>
        <taxon>Eukaryota</taxon>
        <taxon>Fungi</taxon>
        <taxon>Dikarya</taxon>
        <taxon>Ascomycota</taxon>
        <taxon>Saccharomycotina</taxon>
        <taxon>Saccharomycetes</taxon>
        <taxon>Saccharomycetales</taxon>
        <taxon>Saccharomycetaceae</taxon>
        <taxon>Lachancea</taxon>
    </lineage>
</organism>
<comment type="similarity">
    <text evidence="1">Belongs to the SOS response-associated peptidase family.</text>
</comment>
<dbReference type="PANTHER" id="PTHR13604:SF0">
    <property type="entry name" value="ABASIC SITE PROCESSING PROTEIN HMCES"/>
    <property type="match status" value="1"/>
</dbReference>
<evidence type="ECO:0000256" key="6">
    <source>
        <dbReference type="ARBA" id="ARBA00023125"/>
    </source>
</evidence>
<evidence type="ECO:0000256" key="1">
    <source>
        <dbReference type="ARBA" id="ARBA00008136"/>
    </source>
</evidence>
<keyword evidence="10" id="KW-1185">Reference proteome</keyword>
<proteinExistence type="inferred from homology"/>
<dbReference type="GO" id="GO:0106300">
    <property type="term" value="P:protein-DNA covalent cross-linking repair"/>
    <property type="evidence" value="ECO:0007669"/>
    <property type="project" value="InterPro"/>
</dbReference>
<evidence type="ECO:0000313" key="9">
    <source>
        <dbReference type="EMBL" id="SCW00684.1"/>
    </source>
</evidence>
<dbReference type="SUPFAM" id="SSF143081">
    <property type="entry name" value="BB1717-like"/>
    <property type="match status" value="1"/>
</dbReference>
<keyword evidence="2" id="KW-0645">Protease</keyword>
<dbReference type="GO" id="GO:0008233">
    <property type="term" value="F:peptidase activity"/>
    <property type="evidence" value="ECO:0007669"/>
    <property type="project" value="UniProtKB-KW"/>
</dbReference>
<evidence type="ECO:0000256" key="3">
    <source>
        <dbReference type="ARBA" id="ARBA00022763"/>
    </source>
</evidence>
<dbReference type="GO" id="GO:0016829">
    <property type="term" value="F:lyase activity"/>
    <property type="evidence" value="ECO:0007669"/>
    <property type="project" value="UniProtKB-KW"/>
</dbReference>
<protein>
    <submittedName>
        <fullName evidence="9">LAFE_0C09670g1_1</fullName>
    </submittedName>
</protein>
<dbReference type="PANTHER" id="PTHR13604">
    <property type="entry name" value="DC12-RELATED"/>
    <property type="match status" value="1"/>
</dbReference>
<evidence type="ECO:0000313" key="10">
    <source>
        <dbReference type="Proteomes" id="UP000190831"/>
    </source>
</evidence>
<evidence type="ECO:0000256" key="8">
    <source>
        <dbReference type="SAM" id="MobiDB-lite"/>
    </source>
</evidence>
<dbReference type="EMBL" id="LT598485">
    <property type="protein sequence ID" value="SCW00684.1"/>
    <property type="molecule type" value="Genomic_DNA"/>
</dbReference>
<dbReference type="Proteomes" id="UP000190831">
    <property type="component" value="Chromosome C"/>
</dbReference>
<dbReference type="OMA" id="SYNKGPQ"/>
<keyword evidence="4" id="KW-0378">Hydrolase</keyword>
<feature type="compositionally biased region" description="Basic and acidic residues" evidence="8">
    <location>
        <begin position="268"/>
        <end position="303"/>
    </location>
</feature>
<keyword evidence="7" id="KW-0456">Lyase</keyword>
<name>A0A1G4MA99_LACFM</name>
<feature type="compositionally biased region" description="Basic residues" evidence="8">
    <location>
        <begin position="327"/>
        <end position="336"/>
    </location>
</feature>
<dbReference type="OrthoDB" id="2111841at2759"/>
<keyword evidence="6" id="KW-0238">DNA-binding</keyword>
<sequence length="336" mass="39286">MCGRYSLGCTGNQLYDRVSTYNLEITTSKSSFFDHPASYNVAPTQEAPVYTAEHELKYMKWGLVPHWARDMSSAQQYKTFNARKENLSSSKMWTAPCNHNRCVVPITGYYEWQNKGKTKIPYYLTRKDRRIMFLAGMYDCVKSKEFFSYTIITGPAPPNMQWLHFRMPVVLEPNTKQWDEWLNPSKTDWTQKELADALKTECDENTLEWWRVNTDVGKVTNNGEYLIEPVNNEVHQFFKGKIETVRAPTKKERTPFTEKKSMPQKSSLKHEDEQSLPKVKEVFEGEHVNYEPRGEKRENELKQESGSSNKSSKSKKRSIKDMLRSRSSGKRQKLEK</sequence>
<feature type="compositionally biased region" description="Basic and acidic residues" evidence="8">
    <location>
        <begin position="245"/>
        <end position="261"/>
    </location>
</feature>
<gene>
    <name evidence="9" type="ORF">LAFE_0C09670G</name>
</gene>
<keyword evidence="5" id="KW-0190">Covalent protein-DNA linkage</keyword>
<dbReference type="InterPro" id="IPR003738">
    <property type="entry name" value="SRAP"/>
</dbReference>
<reference evidence="9 10" key="1">
    <citation type="submission" date="2016-03" db="EMBL/GenBank/DDBJ databases">
        <authorList>
            <person name="Devillers H."/>
        </authorList>
    </citation>
    <scope>NUCLEOTIDE SEQUENCE [LARGE SCALE GENOMIC DNA]</scope>
    <source>
        <strain evidence="9">CBS 6772</strain>
    </source>
</reference>
<evidence type="ECO:0000256" key="7">
    <source>
        <dbReference type="ARBA" id="ARBA00023239"/>
    </source>
</evidence>
<evidence type="ECO:0000256" key="5">
    <source>
        <dbReference type="ARBA" id="ARBA00023124"/>
    </source>
</evidence>
<accession>A0A1G4MA99</accession>
<dbReference type="GO" id="GO:0003697">
    <property type="term" value="F:single-stranded DNA binding"/>
    <property type="evidence" value="ECO:0007669"/>
    <property type="project" value="InterPro"/>
</dbReference>
<dbReference type="Gene3D" id="3.90.1680.10">
    <property type="entry name" value="SOS response associated peptidase-like"/>
    <property type="match status" value="1"/>
</dbReference>
<dbReference type="GO" id="GO:0006508">
    <property type="term" value="P:proteolysis"/>
    <property type="evidence" value="ECO:0007669"/>
    <property type="project" value="UniProtKB-KW"/>
</dbReference>
<dbReference type="InterPro" id="IPR036590">
    <property type="entry name" value="SRAP-like"/>
</dbReference>
<evidence type="ECO:0000256" key="4">
    <source>
        <dbReference type="ARBA" id="ARBA00022801"/>
    </source>
</evidence>
<dbReference type="Pfam" id="PF02586">
    <property type="entry name" value="SRAP"/>
    <property type="match status" value="1"/>
</dbReference>
<dbReference type="AlphaFoldDB" id="A0A1G4MA99"/>
<keyword evidence="3" id="KW-0227">DNA damage</keyword>
<evidence type="ECO:0000256" key="2">
    <source>
        <dbReference type="ARBA" id="ARBA00022670"/>
    </source>
</evidence>
<feature type="region of interest" description="Disordered" evidence="8">
    <location>
        <begin position="245"/>
        <end position="336"/>
    </location>
</feature>